<dbReference type="RefSeq" id="WP_253567402.1">
    <property type="nucleotide sequence ID" value="NZ_JAMZEK010000003.1"/>
</dbReference>
<keyword evidence="2" id="KW-1185">Reference proteome</keyword>
<name>A0ABT1FCR0_9GAMM</name>
<dbReference type="EMBL" id="JAMZEK010000003">
    <property type="protein sequence ID" value="MCP1375145.1"/>
    <property type="molecule type" value="Genomic_DNA"/>
</dbReference>
<sequence>MMLVLQLPIADLRLFQTGTTGIVGPGWQFPPDPQRRGFLRGIGGVRRRRSEGAGRVDQWANAAWFVEARSAFKATFAMGEPALHFARTKAVSEKSFGIERIFRRIYSNGGALWHVQLGVQLGLVFPQTQAVFRALVDDILDLQVQLLPSSGDVPVSSPAPFLKQRNAVVQRIAEATTSRQLPTSPGILLSGKPLLYMETGGRYKFADADPSEYLDITRPLGGTETSKGAPLQLHVDLLRRHKSDECLLLWLESGAARGQGKRNHLRTNLLCLHAELEVLKLVLRKADSLGAPNAAFERYLAHAHKVMNRAQWLGNDQQALRDALVAYDALTGSEAAAVRELLEDRRQSLVRAEEIMRSIGEGKATVHLTVEKANVVNTQLNIGGNVGGNVNYNATINGSQNVVNNVASPDLKAALEQLLAASGKLADALPAAEQSKVAALTKEVIDEATAPAPDKAKLQLSKDGLIDAAKAIAGMAPFIAKAVGAVLGILGFA</sequence>
<protein>
    <submittedName>
        <fullName evidence="1">Uncharacterized protein</fullName>
    </submittedName>
</protein>
<organism evidence="1 2">
    <name type="scientific">Dyella lutea</name>
    <dbReference type="NCBI Taxonomy" id="2950441"/>
    <lineage>
        <taxon>Bacteria</taxon>
        <taxon>Pseudomonadati</taxon>
        <taxon>Pseudomonadota</taxon>
        <taxon>Gammaproteobacteria</taxon>
        <taxon>Lysobacterales</taxon>
        <taxon>Rhodanobacteraceae</taxon>
        <taxon>Dyella</taxon>
    </lineage>
</organism>
<comment type="caution">
    <text evidence="1">The sequence shown here is derived from an EMBL/GenBank/DDBJ whole genome shotgun (WGS) entry which is preliminary data.</text>
</comment>
<accession>A0ABT1FCR0</accession>
<evidence type="ECO:0000313" key="2">
    <source>
        <dbReference type="Proteomes" id="UP001204615"/>
    </source>
</evidence>
<reference evidence="1 2" key="1">
    <citation type="submission" date="2022-06" db="EMBL/GenBank/DDBJ databases">
        <title>Dyella sp. Sa strain:Sa Genome sequencing.</title>
        <authorList>
            <person name="Park S."/>
        </authorList>
    </citation>
    <scope>NUCLEOTIDE SEQUENCE [LARGE SCALE GENOMIC DNA]</scope>
    <source>
        <strain evidence="1 2">Sa</strain>
    </source>
</reference>
<evidence type="ECO:0000313" key="1">
    <source>
        <dbReference type="EMBL" id="MCP1375145.1"/>
    </source>
</evidence>
<gene>
    <name evidence="1" type="ORF">NC595_13935</name>
</gene>
<proteinExistence type="predicted"/>
<dbReference type="Proteomes" id="UP001204615">
    <property type="component" value="Unassembled WGS sequence"/>
</dbReference>